<dbReference type="NCBIfam" id="TIGR01764">
    <property type="entry name" value="excise"/>
    <property type="match status" value="1"/>
</dbReference>
<sequence>MQEVIIMPKTELLEWFQRIEKLEEFQKEATKPKEEFYTTKEAAKLLRMSEVGIRKARREKRLKGVQRNGKSWEFSRSELERFKTRYHRNDSGTAQ</sequence>
<dbReference type="Proteomes" id="UP000000493">
    <property type="component" value="Chromosome"/>
</dbReference>
<proteinExistence type="predicted"/>
<protein>
    <submittedName>
        <fullName evidence="2">DNA binding domain protein, excisionase family</fullName>
    </submittedName>
</protein>
<gene>
    <name evidence="2" type="ordered locus">Runsl_3888</name>
</gene>
<feature type="domain" description="Helix-turn-helix" evidence="1">
    <location>
        <begin position="36"/>
        <end position="85"/>
    </location>
</feature>
<dbReference type="SUPFAM" id="SSF46955">
    <property type="entry name" value="Putative DNA-binding domain"/>
    <property type="match status" value="1"/>
</dbReference>
<evidence type="ECO:0000259" key="1">
    <source>
        <dbReference type="Pfam" id="PF12728"/>
    </source>
</evidence>
<dbReference type="InterPro" id="IPR009061">
    <property type="entry name" value="DNA-bd_dom_put_sf"/>
</dbReference>
<organism evidence="2 3">
    <name type="scientific">Runella slithyformis (strain ATCC 29530 / DSM 19594 / LMG 11500 / NCIMB 11436 / LSU 4)</name>
    <dbReference type="NCBI Taxonomy" id="761193"/>
    <lineage>
        <taxon>Bacteria</taxon>
        <taxon>Pseudomonadati</taxon>
        <taxon>Bacteroidota</taxon>
        <taxon>Cytophagia</taxon>
        <taxon>Cytophagales</taxon>
        <taxon>Spirosomataceae</taxon>
        <taxon>Runella</taxon>
    </lineage>
</organism>
<accession>A0A7U3ZN29</accession>
<dbReference type="Pfam" id="PF12728">
    <property type="entry name" value="HTH_17"/>
    <property type="match status" value="1"/>
</dbReference>
<keyword evidence="3" id="KW-1185">Reference proteome</keyword>
<dbReference type="GO" id="GO:0003677">
    <property type="term" value="F:DNA binding"/>
    <property type="evidence" value="ECO:0007669"/>
    <property type="project" value="InterPro"/>
</dbReference>
<dbReference type="EMBL" id="CP002859">
    <property type="protein sequence ID" value="AEI50245.1"/>
    <property type="molecule type" value="Genomic_DNA"/>
</dbReference>
<dbReference type="KEGG" id="rsi:Runsl_3888"/>
<evidence type="ECO:0000313" key="3">
    <source>
        <dbReference type="Proteomes" id="UP000000493"/>
    </source>
</evidence>
<reference evidence="3" key="1">
    <citation type="submission" date="2011-06" db="EMBL/GenBank/DDBJ databases">
        <title>The complete genome of chromosome of Runella slithyformis DSM 19594.</title>
        <authorList>
            <consortium name="US DOE Joint Genome Institute (JGI-PGF)"/>
            <person name="Lucas S."/>
            <person name="Han J."/>
            <person name="Lapidus A."/>
            <person name="Bruce D."/>
            <person name="Goodwin L."/>
            <person name="Pitluck S."/>
            <person name="Peters L."/>
            <person name="Kyrpides N."/>
            <person name="Mavromatis K."/>
            <person name="Ivanova N."/>
            <person name="Ovchinnikova G."/>
            <person name="Zhang X."/>
            <person name="Misra M."/>
            <person name="Detter J.C."/>
            <person name="Tapia R."/>
            <person name="Han C."/>
            <person name="Land M."/>
            <person name="Hauser L."/>
            <person name="Markowitz V."/>
            <person name="Cheng J.-F."/>
            <person name="Hugenholtz P."/>
            <person name="Woyke T."/>
            <person name="Wu D."/>
            <person name="Tindall B."/>
            <person name="Faehrich R."/>
            <person name="Brambilla E."/>
            <person name="Klenk H.-P."/>
            <person name="Eisen J.A."/>
        </authorList>
    </citation>
    <scope>NUCLEOTIDE SEQUENCE [LARGE SCALE GENOMIC DNA]</scope>
    <source>
        <strain evidence="3">ATCC 29530 / DSM 19594 / LMG 11500 / NCIMB 11436 / LSU 4</strain>
    </source>
</reference>
<name>A0A7U3ZN29_RUNSL</name>
<dbReference type="AlphaFoldDB" id="A0A7U3ZN29"/>
<evidence type="ECO:0000313" key="2">
    <source>
        <dbReference type="EMBL" id="AEI50245.1"/>
    </source>
</evidence>
<dbReference type="InterPro" id="IPR041657">
    <property type="entry name" value="HTH_17"/>
</dbReference>
<reference evidence="2 3" key="2">
    <citation type="journal article" date="2012" name="Stand. Genomic Sci.">
        <title>Complete genome sequence of the aquatic bacterium Runella slithyformis type strain (LSU 4(T)).</title>
        <authorList>
            <person name="Copeland A."/>
            <person name="Zhang X."/>
            <person name="Misra M."/>
            <person name="Lapidus A."/>
            <person name="Nolan M."/>
            <person name="Lucas S."/>
            <person name="Deshpande S."/>
            <person name="Cheng J.F."/>
            <person name="Tapia R."/>
            <person name="Goodwin L.A."/>
            <person name="Pitluck S."/>
            <person name="Liolios K."/>
            <person name="Pagani I."/>
            <person name="Ivanova N."/>
            <person name="Mikhailova N."/>
            <person name="Pati A."/>
            <person name="Chen A."/>
            <person name="Palaniappan K."/>
            <person name="Land M."/>
            <person name="Hauser L."/>
            <person name="Pan C."/>
            <person name="Jeffries C.D."/>
            <person name="Detter J.C."/>
            <person name="Brambilla E.M."/>
            <person name="Rohde M."/>
            <person name="Djao O.D."/>
            <person name="Goker M."/>
            <person name="Sikorski J."/>
            <person name="Tindall B.J."/>
            <person name="Woyke T."/>
            <person name="Bristow J."/>
            <person name="Eisen J.A."/>
            <person name="Markowitz V."/>
            <person name="Hugenholtz P."/>
            <person name="Kyrpides N.C."/>
            <person name="Klenk H.P."/>
            <person name="Mavromatis K."/>
        </authorList>
    </citation>
    <scope>NUCLEOTIDE SEQUENCE [LARGE SCALE GENOMIC DNA]</scope>
    <source>
        <strain evidence="3">ATCC 29530 / DSM 19594 / LMG 11500 / NCIMB 11436 / LSU 4</strain>
    </source>
</reference>
<dbReference type="InterPro" id="IPR010093">
    <property type="entry name" value="SinI_DNA-bd"/>
</dbReference>